<comment type="subcellular location">
    <subcellularLocation>
        <location evidence="1">Membrane</location>
        <topology evidence="1">Multi-pass membrane protein</topology>
    </subcellularLocation>
</comment>
<evidence type="ECO:0000313" key="15">
    <source>
        <dbReference type="Proteomes" id="UP000663879"/>
    </source>
</evidence>
<proteinExistence type="predicted"/>
<evidence type="ECO:0000256" key="12">
    <source>
        <dbReference type="SAM" id="Phobius"/>
    </source>
</evidence>
<dbReference type="Pfam" id="PF02214">
    <property type="entry name" value="BTB_2"/>
    <property type="match status" value="1"/>
</dbReference>
<dbReference type="InterPro" id="IPR027359">
    <property type="entry name" value="Volt_channel_dom_sf"/>
</dbReference>
<dbReference type="GO" id="GO:0001508">
    <property type="term" value="P:action potential"/>
    <property type="evidence" value="ECO:0007669"/>
    <property type="project" value="TreeGrafter"/>
</dbReference>
<evidence type="ECO:0000256" key="11">
    <source>
        <dbReference type="ARBA" id="ARBA00023303"/>
    </source>
</evidence>
<keyword evidence="8 12" id="KW-1133">Transmembrane helix</keyword>
<dbReference type="SMART" id="SM00225">
    <property type="entry name" value="BTB"/>
    <property type="match status" value="1"/>
</dbReference>
<gene>
    <name evidence="14" type="ORF">OXX778_LOCUS12110</name>
</gene>
<keyword evidence="4 12" id="KW-0812">Transmembrane</keyword>
<evidence type="ECO:0000256" key="4">
    <source>
        <dbReference type="ARBA" id="ARBA00022692"/>
    </source>
</evidence>
<dbReference type="FunFam" id="1.10.287.70:FF:000034">
    <property type="entry name" value="Potassium voltage-gated channel subfamily B member"/>
    <property type="match status" value="1"/>
</dbReference>
<dbReference type="PRINTS" id="PR00169">
    <property type="entry name" value="KCHANNEL"/>
</dbReference>
<dbReference type="EMBL" id="CAJNOC010002142">
    <property type="protein sequence ID" value="CAF0915153.1"/>
    <property type="molecule type" value="Genomic_DNA"/>
</dbReference>
<dbReference type="InterPro" id="IPR005821">
    <property type="entry name" value="Ion_trans_dom"/>
</dbReference>
<evidence type="ECO:0000256" key="8">
    <source>
        <dbReference type="ARBA" id="ARBA00022989"/>
    </source>
</evidence>
<dbReference type="AlphaFoldDB" id="A0A814AL60"/>
<evidence type="ECO:0000313" key="14">
    <source>
        <dbReference type="EMBL" id="CAF0915153.1"/>
    </source>
</evidence>
<dbReference type="SUPFAM" id="SSF81324">
    <property type="entry name" value="Voltage-gated potassium channels"/>
    <property type="match status" value="1"/>
</dbReference>
<dbReference type="GO" id="GO:0008076">
    <property type="term" value="C:voltage-gated potassium channel complex"/>
    <property type="evidence" value="ECO:0007669"/>
    <property type="project" value="InterPro"/>
</dbReference>
<dbReference type="InterPro" id="IPR003971">
    <property type="entry name" value="K_chnl_volt-dep_Kv5/Kv9"/>
</dbReference>
<dbReference type="Gene3D" id="1.10.287.70">
    <property type="match status" value="1"/>
</dbReference>
<dbReference type="InterPro" id="IPR003131">
    <property type="entry name" value="T1-type_BTB"/>
</dbReference>
<dbReference type="InterPro" id="IPR000210">
    <property type="entry name" value="BTB/POZ_dom"/>
</dbReference>
<dbReference type="GO" id="GO:0051260">
    <property type="term" value="P:protein homooligomerization"/>
    <property type="evidence" value="ECO:0007669"/>
    <property type="project" value="InterPro"/>
</dbReference>
<dbReference type="PANTHER" id="PTHR11537">
    <property type="entry name" value="VOLTAGE-GATED POTASSIUM CHANNEL"/>
    <property type="match status" value="1"/>
</dbReference>
<dbReference type="Proteomes" id="UP000663879">
    <property type="component" value="Unassembled WGS sequence"/>
</dbReference>
<evidence type="ECO:0000259" key="13">
    <source>
        <dbReference type="SMART" id="SM00225"/>
    </source>
</evidence>
<evidence type="ECO:0000256" key="1">
    <source>
        <dbReference type="ARBA" id="ARBA00004141"/>
    </source>
</evidence>
<evidence type="ECO:0000256" key="5">
    <source>
        <dbReference type="ARBA" id="ARBA00022826"/>
    </source>
</evidence>
<dbReference type="Gene3D" id="3.30.710.10">
    <property type="entry name" value="Potassium Channel Kv1.1, Chain A"/>
    <property type="match status" value="1"/>
</dbReference>
<keyword evidence="9" id="KW-0406">Ion transport</keyword>
<keyword evidence="2" id="KW-0813">Transport</keyword>
<feature type="domain" description="BTB" evidence="13">
    <location>
        <begin position="48"/>
        <end position="157"/>
    </location>
</feature>
<evidence type="ECO:0000256" key="7">
    <source>
        <dbReference type="ARBA" id="ARBA00022958"/>
    </source>
</evidence>
<evidence type="ECO:0000256" key="9">
    <source>
        <dbReference type="ARBA" id="ARBA00023065"/>
    </source>
</evidence>
<evidence type="ECO:0000256" key="2">
    <source>
        <dbReference type="ARBA" id="ARBA00022448"/>
    </source>
</evidence>
<feature type="transmembrane region" description="Helical" evidence="12">
    <location>
        <begin position="306"/>
        <end position="324"/>
    </location>
</feature>
<evidence type="ECO:0000256" key="3">
    <source>
        <dbReference type="ARBA" id="ARBA00022538"/>
    </source>
</evidence>
<feature type="transmembrane region" description="Helical" evidence="12">
    <location>
        <begin position="374"/>
        <end position="395"/>
    </location>
</feature>
<keyword evidence="3" id="KW-0633">Potassium transport</keyword>
<dbReference type="Pfam" id="PF00520">
    <property type="entry name" value="Ion_trans"/>
    <property type="match status" value="1"/>
</dbReference>
<keyword evidence="5" id="KW-0631">Potassium channel</keyword>
<dbReference type="Gene3D" id="1.20.120.350">
    <property type="entry name" value="Voltage-gated potassium channels. Chain C"/>
    <property type="match status" value="1"/>
</dbReference>
<accession>A0A814AL60</accession>
<organism evidence="14 15">
    <name type="scientific">Brachionus calyciflorus</name>
    <dbReference type="NCBI Taxonomy" id="104777"/>
    <lineage>
        <taxon>Eukaryota</taxon>
        <taxon>Metazoa</taxon>
        <taxon>Spiralia</taxon>
        <taxon>Gnathifera</taxon>
        <taxon>Rotifera</taxon>
        <taxon>Eurotatoria</taxon>
        <taxon>Monogononta</taxon>
        <taxon>Pseudotrocha</taxon>
        <taxon>Ploima</taxon>
        <taxon>Brachionidae</taxon>
        <taxon>Brachionus</taxon>
    </lineage>
</organism>
<feature type="transmembrane region" description="Helical" evidence="12">
    <location>
        <begin position="435"/>
        <end position="459"/>
    </location>
</feature>
<dbReference type="OrthoDB" id="296522at2759"/>
<keyword evidence="10 12" id="KW-0472">Membrane</keyword>
<evidence type="ECO:0000256" key="10">
    <source>
        <dbReference type="ARBA" id="ARBA00023136"/>
    </source>
</evidence>
<dbReference type="SUPFAM" id="SSF54695">
    <property type="entry name" value="POZ domain"/>
    <property type="match status" value="1"/>
</dbReference>
<name>A0A814AL60_9BILA</name>
<comment type="caution">
    <text evidence="14">The sequence shown here is derived from an EMBL/GenBank/DDBJ whole genome shotgun (WGS) entry which is preliminary data.</text>
</comment>
<keyword evidence="11" id="KW-0407">Ion channel</keyword>
<protein>
    <recommendedName>
        <fullName evidence="13">BTB domain-containing protein</fullName>
    </recommendedName>
</protein>
<dbReference type="FunFam" id="3.30.710.10:FF:000010">
    <property type="entry name" value="Potassium voltage-gated channel subfamily B member"/>
    <property type="match status" value="1"/>
</dbReference>
<dbReference type="PRINTS" id="PR01494">
    <property type="entry name" value="KV9CHANNEL"/>
</dbReference>
<dbReference type="GO" id="GO:0005251">
    <property type="term" value="F:delayed rectifier potassium channel activity"/>
    <property type="evidence" value="ECO:0007669"/>
    <property type="project" value="TreeGrafter"/>
</dbReference>
<keyword evidence="15" id="KW-1185">Reference proteome</keyword>
<feature type="transmembrane region" description="Helical" evidence="12">
    <location>
        <begin position="205"/>
        <end position="225"/>
    </location>
</feature>
<reference evidence="14" key="1">
    <citation type="submission" date="2021-02" db="EMBL/GenBank/DDBJ databases">
        <authorList>
            <person name="Nowell W R."/>
        </authorList>
    </citation>
    <scope>NUCLEOTIDE SEQUENCE</scope>
    <source>
        <strain evidence="14">Ploen Becks lab</strain>
    </source>
</reference>
<keyword evidence="7" id="KW-0630">Potassium</keyword>
<dbReference type="PANTHER" id="PTHR11537:SF254">
    <property type="entry name" value="POTASSIUM VOLTAGE-GATED CHANNEL PROTEIN SHAB"/>
    <property type="match status" value="1"/>
</dbReference>
<evidence type="ECO:0000256" key="6">
    <source>
        <dbReference type="ARBA" id="ARBA00022882"/>
    </source>
</evidence>
<dbReference type="InterPro" id="IPR011333">
    <property type="entry name" value="SKP1/BTB/POZ_sf"/>
</dbReference>
<keyword evidence="6" id="KW-0851">Voltage-gated channel</keyword>
<dbReference type="PRINTS" id="PR01491">
    <property type="entry name" value="KVCHANNEL"/>
</dbReference>
<dbReference type="InterPro" id="IPR028325">
    <property type="entry name" value="VG_K_chnl"/>
</dbReference>
<sequence length="522" mass="61239">MKSSNEEETNSLTSNYFRILNDSKNEEQKKMDQDENEWNLLKKFSGQKRVILNVGGVRHEVLWRTLEKLPSSRLGKIRWAKSIKDIKRLCDDIDLETNEIFFDRHSSSFASIINFYRTGKLHLVEDMCILSFHDDLIYWGIEECFFESCCHLRYHQRKETVLEEIRKEEEMERENVSDEKFVYCFPKFRKKLWDLMENPQTSKTARMLTFISIFFVVISSVTLTLNTMPELQIKAYYNVTNSKVSNYFSTSKTENITAFKNTTTHVHYLENPIFEFVEATCIAWFTLEYLLRLFSSPNKLNFIKGPLNLIDLISILPYFVTLLFDNQKYENFNNARRILTLFRVLRILRIFKLARHSTGLKSLGYTLKRSKKELGLLMMFLSIAVLLFSSLAYFAEKEEIDTKFTSIPSTFWWALITMTTVGYGDMVPSTIPGKLVGSICCIWGVLVIALPIPIIVNNFTEFYKEQKRREKTIKFKEERLRAKHGVAQLIKITDEMKLDTLIPLFTDRSGFDDTHSSNEFIS</sequence>
<dbReference type="InterPro" id="IPR003968">
    <property type="entry name" value="K_chnl_volt-dep_Kv"/>
</dbReference>